<proteinExistence type="inferred from homology"/>
<dbReference type="PANTHER" id="PTHR35024:SF4">
    <property type="entry name" value="POLYMER-FORMING CYTOSKELETAL PROTEIN"/>
    <property type="match status" value="1"/>
</dbReference>
<dbReference type="EMBL" id="JBEWTB010000002">
    <property type="protein sequence ID" value="MET4758129.1"/>
    <property type="molecule type" value="Genomic_DNA"/>
</dbReference>
<evidence type="ECO:0000256" key="1">
    <source>
        <dbReference type="ARBA" id="ARBA00044755"/>
    </source>
</evidence>
<comment type="similarity">
    <text evidence="1">Belongs to the bactofilin family.</text>
</comment>
<gene>
    <name evidence="2" type="ORF">V5J35_003321</name>
</gene>
<evidence type="ECO:0000313" key="3">
    <source>
        <dbReference type="Proteomes" id="UP001549366"/>
    </source>
</evidence>
<reference evidence="2 3" key="1">
    <citation type="submission" date="2024-06" db="EMBL/GenBank/DDBJ databases">
        <title>Genomic Encyclopedia of Type Strains, Phase V (KMG-V): Genome sequencing to study the core and pangenomes of soil and plant-associated prokaryotes.</title>
        <authorList>
            <person name="Whitman W."/>
        </authorList>
    </citation>
    <scope>NUCLEOTIDE SEQUENCE [LARGE SCALE GENOMIC DNA]</scope>
    <source>
        <strain evidence="2 3">NE40</strain>
    </source>
</reference>
<organism evidence="2 3">
    <name type="scientific">Endozoicomonas lisbonensis</name>
    <dbReference type="NCBI Taxonomy" id="3120522"/>
    <lineage>
        <taxon>Bacteria</taxon>
        <taxon>Pseudomonadati</taxon>
        <taxon>Pseudomonadota</taxon>
        <taxon>Gammaproteobacteria</taxon>
        <taxon>Oceanospirillales</taxon>
        <taxon>Endozoicomonadaceae</taxon>
        <taxon>Endozoicomonas</taxon>
    </lineage>
</organism>
<dbReference type="RefSeq" id="WP_354008234.1">
    <property type="nucleotide sequence ID" value="NZ_JBEWTA010000001.1"/>
</dbReference>
<protein>
    <submittedName>
        <fullName evidence="2">Cytoskeletal protein CcmA (Bactofilin family)</fullName>
    </submittedName>
</protein>
<comment type="caution">
    <text evidence="2">The sequence shown here is derived from an EMBL/GenBank/DDBJ whole genome shotgun (WGS) entry which is preliminary data.</text>
</comment>
<evidence type="ECO:0000313" key="2">
    <source>
        <dbReference type="EMBL" id="MET4758129.1"/>
    </source>
</evidence>
<dbReference type="PANTHER" id="PTHR35024">
    <property type="entry name" value="HYPOTHETICAL CYTOSOLIC PROTEIN"/>
    <property type="match status" value="1"/>
</dbReference>
<sequence>MWGKNKAPARSSGDHDMTLISAGTEVEGNVIFTGALLIEGKVCGNLYSDDGHLTLSGSGMVEGDIKAPRVVLNGAVRGNVFATEHLELAADAEISGNVYYNVIEMVKGSQVNGSLEHHPNGEADIKPLIAKATAGTVVEHG</sequence>
<dbReference type="InterPro" id="IPR007607">
    <property type="entry name" value="BacA/B"/>
</dbReference>
<keyword evidence="3" id="KW-1185">Reference proteome</keyword>
<dbReference type="Pfam" id="PF04519">
    <property type="entry name" value="Bactofilin"/>
    <property type="match status" value="1"/>
</dbReference>
<accession>A0ABV2SLZ4</accession>
<dbReference type="Proteomes" id="UP001549366">
    <property type="component" value="Unassembled WGS sequence"/>
</dbReference>
<name>A0ABV2SLZ4_9GAMM</name>